<feature type="domain" description="N-acetyltransferase" evidence="3">
    <location>
        <begin position="2"/>
        <end position="159"/>
    </location>
</feature>
<evidence type="ECO:0000313" key="4">
    <source>
        <dbReference type="EMBL" id="AWB35737.1"/>
    </source>
</evidence>
<evidence type="ECO:0000259" key="3">
    <source>
        <dbReference type="PROSITE" id="PS51186"/>
    </source>
</evidence>
<proteinExistence type="predicted"/>
<dbReference type="InterPro" id="IPR000182">
    <property type="entry name" value="GNAT_dom"/>
</dbReference>
<dbReference type="Gene3D" id="3.40.630.30">
    <property type="match status" value="1"/>
</dbReference>
<dbReference type="OrthoDB" id="9799601at2"/>
<evidence type="ECO:0000256" key="2">
    <source>
        <dbReference type="ARBA" id="ARBA00023315"/>
    </source>
</evidence>
<reference evidence="4 5" key="1">
    <citation type="submission" date="2018-04" db="EMBL/GenBank/DDBJ databases">
        <title>Bordetella sp. HZ20 isolated from seawater.</title>
        <authorList>
            <person name="Sun C."/>
        </authorList>
    </citation>
    <scope>NUCLEOTIDE SEQUENCE [LARGE SCALE GENOMIC DNA]</scope>
    <source>
        <strain evidence="4 5">HZ20</strain>
    </source>
</reference>
<keyword evidence="1 4" id="KW-0808">Transferase</keyword>
<dbReference type="CDD" id="cd04301">
    <property type="entry name" value="NAT_SF"/>
    <property type="match status" value="1"/>
</dbReference>
<evidence type="ECO:0000256" key="1">
    <source>
        <dbReference type="ARBA" id="ARBA00022679"/>
    </source>
</evidence>
<dbReference type="PANTHER" id="PTHR43420">
    <property type="entry name" value="ACETYLTRANSFERASE"/>
    <property type="match status" value="1"/>
</dbReference>
<keyword evidence="5" id="KW-1185">Reference proteome</keyword>
<dbReference type="KEGG" id="boz:DBV39_08980"/>
<protein>
    <submittedName>
        <fullName evidence="4">GNAT family N-acetyltransferase</fullName>
    </submittedName>
</protein>
<dbReference type="InterPro" id="IPR016181">
    <property type="entry name" value="Acyl_CoA_acyltransferase"/>
</dbReference>
<dbReference type="Proteomes" id="UP000244571">
    <property type="component" value="Chromosome"/>
</dbReference>
<dbReference type="PROSITE" id="PS51186">
    <property type="entry name" value="GNAT"/>
    <property type="match status" value="1"/>
</dbReference>
<sequence>MIETRLVNYQDPADREALLHVLDIYSRDPMGAGEPLDAEVKSRLCDDLARFPGAVSFLAWSEDDAIGLINGFLGYSTFKARPLMNIHDIAVVPGFRGFGVGRQLLQAMQAHADRQGCCKLTLEVLSGNQPARQAYLKFGFEDYTLDPTAGTAMFMQKWL</sequence>
<gene>
    <name evidence="4" type="ORF">DBV39_08980</name>
</gene>
<accession>A0A2R4XPK5</accession>
<keyword evidence="2" id="KW-0012">Acyltransferase</keyword>
<name>A0A2R4XPK5_9BURK</name>
<dbReference type="Pfam" id="PF00583">
    <property type="entry name" value="Acetyltransf_1"/>
    <property type="match status" value="1"/>
</dbReference>
<dbReference type="GO" id="GO:0016747">
    <property type="term" value="F:acyltransferase activity, transferring groups other than amino-acyl groups"/>
    <property type="evidence" value="ECO:0007669"/>
    <property type="project" value="InterPro"/>
</dbReference>
<dbReference type="AlphaFoldDB" id="A0A2R4XPK5"/>
<dbReference type="SUPFAM" id="SSF55729">
    <property type="entry name" value="Acyl-CoA N-acyltransferases (Nat)"/>
    <property type="match status" value="1"/>
</dbReference>
<dbReference type="EMBL" id="CP028901">
    <property type="protein sequence ID" value="AWB35737.1"/>
    <property type="molecule type" value="Genomic_DNA"/>
</dbReference>
<organism evidence="4 5">
    <name type="scientific">Orrella marina</name>
    <dbReference type="NCBI Taxonomy" id="2163011"/>
    <lineage>
        <taxon>Bacteria</taxon>
        <taxon>Pseudomonadati</taxon>
        <taxon>Pseudomonadota</taxon>
        <taxon>Betaproteobacteria</taxon>
        <taxon>Burkholderiales</taxon>
        <taxon>Alcaligenaceae</taxon>
        <taxon>Orrella</taxon>
    </lineage>
</organism>
<dbReference type="PANTHER" id="PTHR43420:SF51">
    <property type="entry name" value="PEPTIDYL-LYSINE N-ACETYLTRANSFERASE YIAC"/>
    <property type="match status" value="1"/>
</dbReference>
<dbReference type="InterPro" id="IPR050680">
    <property type="entry name" value="YpeA/RimI_acetyltransf"/>
</dbReference>
<evidence type="ECO:0000313" key="5">
    <source>
        <dbReference type="Proteomes" id="UP000244571"/>
    </source>
</evidence>